<reference evidence="6 7" key="1">
    <citation type="submission" date="2020-06" db="EMBL/GenBank/DDBJ databases">
        <title>Sphingomonas hominis sp. nov., a member of the Sphingomonas, isolated from the hair of a 22-year-old girl.</title>
        <authorList>
            <person name="Zhang D.-F."/>
            <person name="Cui X.-W."/>
        </authorList>
    </citation>
    <scope>NUCLEOTIDE SEQUENCE [LARGE SCALE GENOMIC DNA]</scope>
    <source>
        <strain evidence="6 7">HHU CXW</strain>
    </source>
</reference>
<feature type="domain" description="PPIase cyclophilin-type" evidence="5">
    <location>
        <begin position="45"/>
        <end position="205"/>
    </location>
</feature>
<proteinExistence type="predicted"/>
<dbReference type="InterPro" id="IPR029000">
    <property type="entry name" value="Cyclophilin-like_dom_sf"/>
</dbReference>
<dbReference type="PANTHER" id="PTHR43246">
    <property type="entry name" value="PEPTIDYL-PROLYL CIS-TRANS ISOMERASE CYP38, CHLOROPLASTIC"/>
    <property type="match status" value="1"/>
</dbReference>
<dbReference type="SUPFAM" id="SSF50891">
    <property type="entry name" value="Cyclophilin-like"/>
    <property type="match status" value="1"/>
</dbReference>
<evidence type="ECO:0000259" key="5">
    <source>
        <dbReference type="PROSITE" id="PS50072"/>
    </source>
</evidence>
<feature type="signal peptide" evidence="4">
    <location>
        <begin position="1"/>
        <end position="24"/>
    </location>
</feature>
<dbReference type="GO" id="GO:0016853">
    <property type="term" value="F:isomerase activity"/>
    <property type="evidence" value="ECO:0007669"/>
    <property type="project" value="UniProtKB-KW"/>
</dbReference>
<comment type="caution">
    <text evidence="6">The sequence shown here is derived from an EMBL/GenBank/DDBJ whole genome shotgun (WGS) entry which is preliminary data.</text>
</comment>
<evidence type="ECO:0000256" key="1">
    <source>
        <dbReference type="ARBA" id="ARBA00013194"/>
    </source>
</evidence>
<name>A0ABX2JK67_9SPHN</name>
<gene>
    <name evidence="6" type="ORF">HRV97_03570</name>
</gene>
<dbReference type="EMBL" id="JABULH010000001">
    <property type="protein sequence ID" value="NTS64240.1"/>
    <property type="molecule type" value="Genomic_DNA"/>
</dbReference>
<accession>A0ABX2JK67</accession>
<evidence type="ECO:0000256" key="4">
    <source>
        <dbReference type="SAM" id="SignalP"/>
    </source>
</evidence>
<sequence length="207" mass="21377">MILPFLALLAQATTPAPVSAPASAATPTSAAATNPALAPVNVRLDTAAGPIVIAVDRAHAPLTAANFLRYVDGKKLDGVAFYRAVKVGDGYGLAQFGTRNDPKRTLPPVAFEPTSKTGLSHVDGAVSMAMAKPGTAAGDFFVVVGDLKSMDAHDNDPGFAVFGRVVEGMDVIRRILASPTSPTEGVGVMKGQMLAPTIRITSARRQP</sequence>
<dbReference type="InterPro" id="IPR044665">
    <property type="entry name" value="E_coli_cyclophilin_A-like"/>
</dbReference>
<dbReference type="Pfam" id="PF00160">
    <property type="entry name" value="Pro_isomerase"/>
    <property type="match status" value="1"/>
</dbReference>
<dbReference type="EC" id="5.2.1.8" evidence="1"/>
<keyword evidence="7" id="KW-1185">Reference proteome</keyword>
<dbReference type="Proteomes" id="UP000621447">
    <property type="component" value="Unassembled WGS sequence"/>
</dbReference>
<organism evidence="6 7">
    <name type="scientific">Sphingomonas hominis</name>
    <dbReference type="NCBI Taxonomy" id="2741495"/>
    <lineage>
        <taxon>Bacteria</taxon>
        <taxon>Pseudomonadati</taxon>
        <taxon>Pseudomonadota</taxon>
        <taxon>Alphaproteobacteria</taxon>
        <taxon>Sphingomonadales</taxon>
        <taxon>Sphingomonadaceae</taxon>
        <taxon>Sphingomonas</taxon>
    </lineage>
</organism>
<evidence type="ECO:0000256" key="2">
    <source>
        <dbReference type="ARBA" id="ARBA00023110"/>
    </source>
</evidence>
<protein>
    <recommendedName>
        <fullName evidence="1">peptidylprolyl isomerase</fullName>
        <ecNumber evidence="1">5.2.1.8</ecNumber>
    </recommendedName>
</protein>
<dbReference type="InterPro" id="IPR002130">
    <property type="entry name" value="Cyclophilin-type_PPIase_dom"/>
</dbReference>
<keyword evidence="2" id="KW-0697">Rotamase</keyword>
<evidence type="ECO:0000256" key="3">
    <source>
        <dbReference type="ARBA" id="ARBA00023235"/>
    </source>
</evidence>
<dbReference type="PROSITE" id="PS50072">
    <property type="entry name" value="CSA_PPIASE_2"/>
    <property type="match status" value="1"/>
</dbReference>
<feature type="chain" id="PRO_5045618453" description="peptidylprolyl isomerase" evidence="4">
    <location>
        <begin position="25"/>
        <end position="207"/>
    </location>
</feature>
<dbReference type="RefSeq" id="WP_174192283.1">
    <property type="nucleotide sequence ID" value="NZ_JABULH010000001.1"/>
</dbReference>
<evidence type="ECO:0000313" key="6">
    <source>
        <dbReference type="EMBL" id="NTS64240.1"/>
    </source>
</evidence>
<dbReference type="Gene3D" id="2.40.100.10">
    <property type="entry name" value="Cyclophilin-like"/>
    <property type="match status" value="1"/>
</dbReference>
<keyword evidence="4" id="KW-0732">Signal</keyword>
<evidence type="ECO:0000313" key="7">
    <source>
        <dbReference type="Proteomes" id="UP000621447"/>
    </source>
</evidence>
<keyword evidence="3 6" id="KW-0413">Isomerase</keyword>